<dbReference type="AlphaFoldDB" id="A0A232F255"/>
<keyword evidence="2" id="KW-1185">Reference proteome</keyword>
<reference evidence="1 2" key="1">
    <citation type="journal article" date="2017" name="Curr. Biol.">
        <title>The Evolution of Venom by Co-option of Single-Copy Genes.</title>
        <authorList>
            <person name="Martinson E.O."/>
            <person name="Mrinalini"/>
            <person name="Kelkar Y.D."/>
            <person name="Chang C.H."/>
            <person name="Werren J.H."/>
        </authorList>
    </citation>
    <scope>NUCLEOTIDE SEQUENCE [LARGE SCALE GENOMIC DNA]</scope>
    <source>
        <strain evidence="1 2">Alberta</strain>
        <tissue evidence="1">Whole body</tissue>
    </source>
</reference>
<sequence length="87" mass="9688">MDIKVLGSNPDQRIKCTDVLITLRYSDALDLVSTKNINLGTIVTHRYKFEETLQAFDTAKSTHSGAIKFVLVTNCRTGVRYGALILN</sequence>
<organism evidence="1 2">
    <name type="scientific">Trichomalopsis sarcophagae</name>
    <dbReference type="NCBI Taxonomy" id="543379"/>
    <lineage>
        <taxon>Eukaryota</taxon>
        <taxon>Metazoa</taxon>
        <taxon>Ecdysozoa</taxon>
        <taxon>Arthropoda</taxon>
        <taxon>Hexapoda</taxon>
        <taxon>Insecta</taxon>
        <taxon>Pterygota</taxon>
        <taxon>Neoptera</taxon>
        <taxon>Endopterygota</taxon>
        <taxon>Hymenoptera</taxon>
        <taxon>Apocrita</taxon>
        <taxon>Proctotrupomorpha</taxon>
        <taxon>Chalcidoidea</taxon>
        <taxon>Pteromalidae</taxon>
        <taxon>Pteromalinae</taxon>
        <taxon>Trichomalopsis</taxon>
    </lineage>
</organism>
<evidence type="ECO:0000313" key="2">
    <source>
        <dbReference type="Proteomes" id="UP000215335"/>
    </source>
</evidence>
<proteinExistence type="predicted"/>
<dbReference type="Proteomes" id="UP000215335">
    <property type="component" value="Unassembled WGS sequence"/>
</dbReference>
<comment type="caution">
    <text evidence="1">The sequence shown here is derived from an EMBL/GenBank/DDBJ whole genome shotgun (WGS) entry which is preliminary data.</text>
</comment>
<dbReference type="EMBL" id="NNAY01001261">
    <property type="protein sequence ID" value="OXU24579.1"/>
    <property type="molecule type" value="Genomic_DNA"/>
</dbReference>
<accession>A0A232F255</accession>
<evidence type="ECO:0000313" key="1">
    <source>
        <dbReference type="EMBL" id="OXU24579.1"/>
    </source>
</evidence>
<gene>
    <name evidence="1" type="ORF">TSAR_002293</name>
</gene>
<protein>
    <recommendedName>
        <fullName evidence="3">Alcohol dehydrogenase-like C-terminal domain-containing protein</fullName>
    </recommendedName>
</protein>
<name>A0A232F255_9HYME</name>
<evidence type="ECO:0008006" key="3">
    <source>
        <dbReference type="Google" id="ProtNLM"/>
    </source>
</evidence>
<dbReference type="Gene3D" id="3.90.180.10">
    <property type="entry name" value="Medium-chain alcohol dehydrogenases, catalytic domain"/>
    <property type="match status" value="1"/>
</dbReference>